<feature type="region of interest" description="Disordered" evidence="1">
    <location>
        <begin position="75"/>
        <end position="112"/>
    </location>
</feature>
<name>A0AAJ0MUS9_9PEZI</name>
<comment type="caution">
    <text evidence="2">The sequence shown here is derived from an EMBL/GenBank/DDBJ whole genome shotgun (WGS) entry which is preliminary data.</text>
</comment>
<feature type="compositionally biased region" description="Polar residues" evidence="1">
    <location>
        <begin position="22"/>
        <end position="31"/>
    </location>
</feature>
<keyword evidence="3" id="KW-1185">Reference proteome</keyword>
<feature type="compositionally biased region" description="Basic and acidic residues" evidence="1">
    <location>
        <begin position="1"/>
        <end position="10"/>
    </location>
</feature>
<evidence type="ECO:0000313" key="2">
    <source>
        <dbReference type="EMBL" id="KAK3497931.1"/>
    </source>
</evidence>
<feature type="compositionally biased region" description="Basic and acidic residues" evidence="1">
    <location>
        <begin position="80"/>
        <end position="92"/>
    </location>
</feature>
<dbReference type="GeneID" id="87879685"/>
<accession>A0AAJ0MUS9</accession>
<dbReference type="EMBL" id="JAULSX010000002">
    <property type="protein sequence ID" value="KAK3497931.1"/>
    <property type="molecule type" value="Genomic_DNA"/>
</dbReference>
<dbReference type="Proteomes" id="UP001285908">
    <property type="component" value="Unassembled WGS sequence"/>
</dbReference>
<reference evidence="2 3" key="1">
    <citation type="journal article" date="2023" name="Mol. Phylogenet. Evol.">
        <title>Genome-scale phylogeny and comparative genomics of the fungal order Sordariales.</title>
        <authorList>
            <person name="Hensen N."/>
            <person name="Bonometti L."/>
            <person name="Westerberg I."/>
            <person name="Brannstrom I.O."/>
            <person name="Guillou S."/>
            <person name="Cros-Aarteil S."/>
            <person name="Calhoun S."/>
            <person name="Haridas S."/>
            <person name="Kuo A."/>
            <person name="Mondo S."/>
            <person name="Pangilinan J."/>
            <person name="Riley R."/>
            <person name="LaButti K."/>
            <person name="Andreopoulos B."/>
            <person name="Lipzen A."/>
            <person name="Chen C."/>
            <person name="Yan M."/>
            <person name="Daum C."/>
            <person name="Ng V."/>
            <person name="Clum A."/>
            <person name="Steindorff A."/>
            <person name="Ohm R.A."/>
            <person name="Martin F."/>
            <person name="Silar P."/>
            <person name="Natvig D.O."/>
            <person name="Lalanne C."/>
            <person name="Gautier V."/>
            <person name="Ament-Velasquez S.L."/>
            <person name="Kruys A."/>
            <person name="Hutchinson M.I."/>
            <person name="Powell A.J."/>
            <person name="Barry K."/>
            <person name="Miller A.N."/>
            <person name="Grigoriev I.V."/>
            <person name="Debuchy R."/>
            <person name="Gladieux P."/>
            <person name="Hiltunen Thoren M."/>
            <person name="Johannesson H."/>
        </authorList>
    </citation>
    <scope>NUCLEOTIDE SEQUENCE [LARGE SCALE GENOMIC DNA]</scope>
    <source>
        <strain evidence="2 3">FGSC 10403</strain>
    </source>
</reference>
<evidence type="ECO:0000313" key="3">
    <source>
        <dbReference type="Proteomes" id="UP001285908"/>
    </source>
</evidence>
<dbReference type="AlphaFoldDB" id="A0AAJ0MUS9"/>
<protein>
    <submittedName>
        <fullName evidence="2">Uncharacterized protein</fullName>
    </submittedName>
</protein>
<proteinExistence type="predicted"/>
<dbReference type="RefSeq" id="XP_062696195.1">
    <property type="nucleotide sequence ID" value="XM_062842063.1"/>
</dbReference>
<evidence type="ECO:0000256" key="1">
    <source>
        <dbReference type="SAM" id="MobiDB-lite"/>
    </source>
</evidence>
<gene>
    <name evidence="2" type="ORF">B0T23DRAFT_96757</name>
</gene>
<organism evidence="2 3">
    <name type="scientific">Neurospora hispaniola</name>
    <dbReference type="NCBI Taxonomy" id="588809"/>
    <lineage>
        <taxon>Eukaryota</taxon>
        <taxon>Fungi</taxon>
        <taxon>Dikarya</taxon>
        <taxon>Ascomycota</taxon>
        <taxon>Pezizomycotina</taxon>
        <taxon>Sordariomycetes</taxon>
        <taxon>Sordariomycetidae</taxon>
        <taxon>Sordariales</taxon>
        <taxon>Sordariaceae</taxon>
        <taxon>Neurospora</taxon>
    </lineage>
</organism>
<feature type="region of interest" description="Disordered" evidence="1">
    <location>
        <begin position="1"/>
        <end position="35"/>
    </location>
</feature>
<sequence>MPSVTHERIPSAKKRRRDDVENSYTSGNIQIPFSHPALDTTRGILADKSSYANPTMHQPYPPTLRKIIPIAINKKQRMSVSDEVHHREDSHHGTRAKPNSPTAASHPHHQKQPALLSKIKCLDRCHICFRKPSKKADLDSYADCQGCGQRTCYVCMRQCPGWTSSFHHQGQHHHNETGEQEAQVQDIPLASSSPENSFAMLDADTETEVDLDEVAEKERSRLKPTTTGWHADGHREMICGHCCEERGANGDVVCLGCLPSFGG</sequence>